<dbReference type="EC" id="3.2.2.21" evidence="3"/>
<evidence type="ECO:0000313" key="8">
    <source>
        <dbReference type="EMBL" id="SDI89439.1"/>
    </source>
</evidence>
<dbReference type="Gene3D" id="1.10.340.30">
    <property type="entry name" value="Hypothetical protein, domain 2"/>
    <property type="match status" value="1"/>
</dbReference>
<evidence type="ECO:0000259" key="7">
    <source>
        <dbReference type="SMART" id="SM00478"/>
    </source>
</evidence>
<feature type="domain" description="Helix-hairpin-helix DNA-binding motif class 1" evidence="6">
    <location>
        <begin position="124"/>
        <end position="143"/>
    </location>
</feature>
<dbReference type="SUPFAM" id="SSF48150">
    <property type="entry name" value="DNA-glycosylase"/>
    <property type="match status" value="1"/>
</dbReference>
<evidence type="ECO:0000256" key="5">
    <source>
        <dbReference type="ARBA" id="ARBA00023204"/>
    </source>
</evidence>
<dbReference type="GO" id="GO:0006285">
    <property type="term" value="P:base-excision repair, AP site formation"/>
    <property type="evidence" value="ECO:0007669"/>
    <property type="project" value="TreeGrafter"/>
</dbReference>
<organism evidence="8 9">
    <name type="scientific">Proteiniclasticum ruminis</name>
    <dbReference type="NCBI Taxonomy" id="398199"/>
    <lineage>
        <taxon>Bacteria</taxon>
        <taxon>Bacillati</taxon>
        <taxon>Bacillota</taxon>
        <taxon>Clostridia</taxon>
        <taxon>Eubacteriales</taxon>
        <taxon>Clostridiaceae</taxon>
        <taxon>Proteiniclasticum</taxon>
    </lineage>
</organism>
<name>A0A1G8PAA8_9CLOT</name>
<dbReference type="PANTHER" id="PTHR43003:SF5">
    <property type="entry name" value="DNA-3-METHYLADENINE GLYCOSYLASE"/>
    <property type="match status" value="1"/>
</dbReference>
<dbReference type="GO" id="GO:0043916">
    <property type="term" value="F:DNA-7-methylguanine glycosylase activity"/>
    <property type="evidence" value="ECO:0007669"/>
    <property type="project" value="TreeGrafter"/>
</dbReference>
<dbReference type="GO" id="GO:0005737">
    <property type="term" value="C:cytoplasm"/>
    <property type="evidence" value="ECO:0007669"/>
    <property type="project" value="TreeGrafter"/>
</dbReference>
<dbReference type="PANTHER" id="PTHR43003">
    <property type="entry name" value="DNA-3-METHYLADENINE GLYCOSYLASE"/>
    <property type="match status" value="1"/>
</dbReference>
<evidence type="ECO:0000259" key="6">
    <source>
        <dbReference type="SMART" id="SM00278"/>
    </source>
</evidence>
<protein>
    <recommendedName>
        <fullName evidence="3">DNA-3-methyladenine glycosylase II</fullName>
        <ecNumber evidence="3">3.2.2.21</ecNumber>
    </recommendedName>
</protein>
<proteinExistence type="inferred from homology"/>
<dbReference type="AlphaFoldDB" id="A0A1G8PAA8"/>
<dbReference type="Proteomes" id="UP000183255">
    <property type="component" value="Unassembled WGS sequence"/>
</dbReference>
<evidence type="ECO:0000256" key="2">
    <source>
        <dbReference type="ARBA" id="ARBA00010817"/>
    </source>
</evidence>
<dbReference type="InterPro" id="IPR003583">
    <property type="entry name" value="Hlx-hairpin-Hlx_DNA-bd_motif"/>
</dbReference>
<dbReference type="SMART" id="SM00478">
    <property type="entry name" value="ENDO3c"/>
    <property type="match status" value="1"/>
</dbReference>
<comment type="similarity">
    <text evidence="2">Belongs to the alkylbase DNA glycosidase AlkA family.</text>
</comment>
<keyword evidence="5" id="KW-0234">DNA repair</keyword>
<accession>A0A1G8PAA8</accession>
<sequence>MGKLTFSKNEFENLKKRDEKLAKAMEILPFYTRETDEDLFRSLINNIVGQQISMKAQETVWKRFLDYFPAITPEHIAEATLEEIQSLGISFRKAGYLKGTAEMVLKREISLEDLYGLSDEEVIKELVKFPGIGPWTAEMLLIFTMGRKDVLSYGDLAIRKGLMMLYGHETITKEIFETYRQKFSPYGTLASLYLWEISSGNYALPE</sequence>
<feature type="domain" description="HhH-GPD" evidence="7">
    <location>
        <begin position="48"/>
        <end position="202"/>
    </location>
</feature>
<dbReference type="InterPro" id="IPR011257">
    <property type="entry name" value="DNA_glycosylase"/>
</dbReference>
<dbReference type="GO" id="GO:0008725">
    <property type="term" value="F:DNA-3-methyladenine glycosylase activity"/>
    <property type="evidence" value="ECO:0007669"/>
    <property type="project" value="TreeGrafter"/>
</dbReference>
<dbReference type="Gene3D" id="1.10.1670.40">
    <property type="match status" value="1"/>
</dbReference>
<evidence type="ECO:0000313" key="9">
    <source>
        <dbReference type="Proteomes" id="UP000183255"/>
    </source>
</evidence>
<dbReference type="EMBL" id="FNDZ01000005">
    <property type="protein sequence ID" value="SDI89439.1"/>
    <property type="molecule type" value="Genomic_DNA"/>
</dbReference>
<comment type="catalytic activity">
    <reaction evidence="1">
        <text>Hydrolysis of alkylated DNA, releasing 3-methyladenine, 3-methylguanine, 7-methylguanine and 7-methyladenine.</text>
        <dbReference type="EC" id="3.2.2.21"/>
    </reaction>
</comment>
<dbReference type="SMART" id="SM00278">
    <property type="entry name" value="HhH1"/>
    <property type="match status" value="1"/>
</dbReference>
<keyword evidence="4" id="KW-0227">DNA damage</keyword>
<dbReference type="FunFam" id="1.10.340.30:FF:000004">
    <property type="entry name" value="DNA-3-methyladenine glycosylase II"/>
    <property type="match status" value="1"/>
</dbReference>
<evidence type="ECO:0000256" key="3">
    <source>
        <dbReference type="ARBA" id="ARBA00012000"/>
    </source>
</evidence>
<dbReference type="GO" id="GO:0006307">
    <property type="term" value="P:DNA alkylation repair"/>
    <property type="evidence" value="ECO:0007669"/>
    <property type="project" value="TreeGrafter"/>
</dbReference>
<reference evidence="8 9" key="1">
    <citation type="submission" date="2016-10" db="EMBL/GenBank/DDBJ databases">
        <authorList>
            <person name="de Groot N.N."/>
        </authorList>
    </citation>
    <scope>NUCLEOTIDE SEQUENCE [LARGE SCALE GENOMIC DNA]</scope>
    <source>
        <strain evidence="8 9">CGMCC 1.5058</strain>
    </source>
</reference>
<dbReference type="GO" id="GO:0032131">
    <property type="term" value="F:alkylated DNA binding"/>
    <property type="evidence" value="ECO:0007669"/>
    <property type="project" value="TreeGrafter"/>
</dbReference>
<dbReference type="Pfam" id="PF00730">
    <property type="entry name" value="HhH-GPD"/>
    <property type="match status" value="1"/>
</dbReference>
<dbReference type="GO" id="GO:0032993">
    <property type="term" value="C:protein-DNA complex"/>
    <property type="evidence" value="ECO:0007669"/>
    <property type="project" value="TreeGrafter"/>
</dbReference>
<evidence type="ECO:0000256" key="1">
    <source>
        <dbReference type="ARBA" id="ARBA00000086"/>
    </source>
</evidence>
<dbReference type="InterPro" id="IPR051912">
    <property type="entry name" value="Alkylbase_DNA_Glycosylase/TA"/>
</dbReference>
<dbReference type="RefSeq" id="WP_031576632.1">
    <property type="nucleotide sequence ID" value="NZ_FNDZ01000005.1"/>
</dbReference>
<dbReference type="InterPro" id="IPR003265">
    <property type="entry name" value="HhH-GPD_domain"/>
</dbReference>
<evidence type="ECO:0000256" key="4">
    <source>
        <dbReference type="ARBA" id="ARBA00022763"/>
    </source>
</evidence>
<dbReference type="CDD" id="cd00056">
    <property type="entry name" value="ENDO3c"/>
    <property type="match status" value="1"/>
</dbReference>
<gene>
    <name evidence="8" type="ORF">SAMN05421804_10542</name>
</gene>